<evidence type="ECO:0000313" key="1">
    <source>
        <dbReference type="EMBL" id="GCA64650.1"/>
    </source>
</evidence>
<accession>A0A391NVQ9</accession>
<gene>
    <name evidence="1" type="ORF">KIPB_014911</name>
</gene>
<organism evidence="1 2">
    <name type="scientific">Kipferlia bialata</name>
    <dbReference type="NCBI Taxonomy" id="797122"/>
    <lineage>
        <taxon>Eukaryota</taxon>
        <taxon>Metamonada</taxon>
        <taxon>Carpediemonas-like organisms</taxon>
        <taxon>Kipferlia</taxon>
    </lineage>
</organism>
<keyword evidence="2" id="KW-1185">Reference proteome</keyword>
<dbReference type="AlphaFoldDB" id="A0A391NVQ9"/>
<proteinExistence type="predicted"/>
<comment type="caution">
    <text evidence="1">The sequence shown here is derived from an EMBL/GenBank/DDBJ whole genome shotgun (WGS) entry which is preliminary data.</text>
</comment>
<sequence>MADPQHLNIDTLLTEFQ</sequence>
<dbReference type="Proteomes" id="UP000265618">
    <property type="component" value="Unassembled WGS sequence"/>
</dbReference>
<name>A0A391NVQ9_9EUKA</name>
<reference evidence="1 2" key="1">
    <citation type="journal article" date="2018" name="PLoS ONE">
        <title>The draft genome of Kipferlia bialata reveals reductive genome evolution in fornicate parasites.</title>
        <authorList>
            <person name="Tanifuji G."/>
            <person name="Takabayashi S."/>
            <person name="Kume K."/>
            <person name="Takagi M."/>
            <person name="Nakayama T."/>
            <person name="Kamikawa R."/>
            <person name="Inagaki Y."/>
            <person name="Hashimoto T."/>
        </authorList>
    </citation>
    <scope>NUCLEOTIDE SEQUENCE [LARGE SCALE GENOMIC DNA]</scope>
    <source>
        <strain evidence="1">NY0173</strain>
    </source>
</reference>
<feature type="non-terminal residue" evidence="1">
    <location>
        <position position="17"/>
    </location>
</feature>
<evidence type="ECO:0000313" key="2">
    <source>
        <dbReference type="Proteomes" id="UP000265618"/>
    </source>
</evidence>
<dbReference type="EMBL" id="BDIP01007979">
    <property type="protein sequence ID" value="GCA64650.1"/>
    <property type="molecule type" value="Genomic_DNA"/>
</dbReference>
<protein>
    <submittedName>
        <fullName evidence="1">Uncharacterized protein</fullName>
    </submittedName>
</protein>